<sequence length="212" mass="22854">MRTPNEEGIIMGSLSFVNRVLLSVVLLLLLAVFSMQALAASWSIDNTTSRVNFISIKANTIAENHHFKQISGGLSADGQFSVDIDIASVDTLIEIRNQRMIDMLFEAAKFPKATLTAKVDMDALAAIGVGQQASMRLESSLELHGQSQTMPVQVRVARLADKQLLVTSEQPLLLNADAYNMSAGVEKLREVAGLPSISPAVPVSFVISLTSN</sequence>
<dbReference type="PIRSF" id="PIRSF029811">
    <property type="entry name" value="UCP029811"/>
    <property type="match status" value="1"/>
</dbReference>
<dbReference type="SUPFAM" id="SSF101874">
    <property type="entry name" value="YceI-like"/>
    <property type="match status" value="1"/>
</dbReference>
<dbReference type="PANTHER" id="PTHR34406">
    <property type="entry name" value="PROTEIN YCEI"/>
    <property type="match status" value="1"/>
</dbReference>
<proteinExistence type="predicted"/>
<gene>
    <name evidence="2" type="primary">yceI</name>
    <name evidence="2" type="ORF">GCM10007894_26870</name>
</gene>
<dbReference type="EMBL" id="BSPO01000003">
    <property type="protein sequence ID" value="GLS84710.1"/>
    <property type="molecule type" value="Genomic_DNA"/>
</dbReference>
<dbReference type="SMART" id="SM00867">
    <property type="entry name" value="YceI"/>
    <property type="match status" value="1"/>
</dbReference>
<organism evidence="2 3">
    <name type="scientific">Paraferrimonas haliotis</name>
    <dbReference type="NCBI Taxonomy" id="2013866"/>
    <lineage>
        <taxon>Bacteria</taxon>
        <taxon>Pseudomonadati</taxon>
        <taxon>Pseudomonadota</taxon>
        <taxon>Gammaproteobacteria</taxon>
        <taxon>Alteromonadales</taxon>
        <taxon>Ferrimonadaceae</taxon>
        <taxon>Paraferrimonas</taxon>
    </lineage>
</organism>
<dbReference type="Proteomes" id="UP001157439">
    <property type="component" value="Unassembled WGS sequence"/>
</dbReference>
<dbReference type="Gene3D" id="2.40.128.110">
    <property type="entry name" value="Lipid/polyisoprenoid-binding, YceI-like"/>
    <property type="match status" value="1"/>
</dbReference>
<comment type="caution">
    <text evidence="2">The sequence shown here is derived from an EMBL/GenBank/DDBJ whole genome shotgun (WGS) entry which is preliminary data.</text>
</comment>
<evidence type="ECO:0000259" key="1">
    <source>
        <dbReference type="SMART" id="SM00867"/>
    </source>
</evidence>
<dbReference type="PANTHER" id="PTHR34406:SF1">
    <property type="entry name" value="PROTEIN YCEI"/>
    <property type="match status" value="1"/>
</dbReference>
<reference evidence="2 3" key="1">
    <citation type="journal article" date="2014" name="Int. J. Syst. Evol. Microbiol.">
        <title>Complete genome sequence of Corynebacterium casei LMG S-19264T (=DSM 44701T), isolated from a smear-ripened cheese.</title>
        <authorList>
            <consortium name="US DOE Joint Genome Institute (JGI-PGF)"/>
            <person name="Walter F."/>
            <person name="Albersmeier A."/>
            <person name="Kalinowski J."/>
            <person name="Ruckert C."/>
        </authorList>
    </citation>
    <scope>NUCLEOTIDE SEQUENCE [LARGE SCALE GENOMIC DNA]</scope>
    <source>
        <strain evidence="2 3">NBRC 112785</strain>
    </source>
</reference>
<evidence type="ECO:0000313" key="2">
    <source>
        <dbReference type="EMBL" id="GLS84710.1"/>
    </source>
</evidence>
<evidence type="ECO:0000313" key="3">
    <source>
        <dbReference type="Proteomes" id="UP001157439"/>
    </source>
</evidence>
<dbReference type="InterPro" id="IPR036761">
    <property type="entry name" value="TTHA0802/YceI-like_sf"/>
</dbReference>
<dbReference type="AlphaFoldDB" id="A0AA37WZA8"/>
<accession>A0AA37WZA8</accession>
<name>A0AA37WZA8_9GAMM</name>
<keyword evidence="3" id="KW-1185">Reference proteome</keyword>
<protein>
    <recommendedName>
        <fullName evidence="1">Lipid/polyisoprenoid-binding YceI-like domain-containing protein</fullName>
    </recommendedName>
</protein>
<dbReference type="InterPro" id="IPR027016">
    <property type="entry name" value="UCP029811"/>
</dbReference>
<dbReference type="Pfam" id="PF04264">
    <property type="entry name" value="YceI"/>
    <property type="match status" value="1"/>
</dbReference>
<dbReference type="InterPro" id="IPR007372">
    <property type="entry name" value="Lipid/polyisoprenoid-bd_YceI"/>
</dbReference>
<feature type="domain" description="Lipid/polyisoprenoid-binding YceI-like" evidence="1">
    <location>
        <begin position="41"/>
        <end position="210"/>
    </location>
</feature>